<dbReference type="Pfam" id="PF12848">
    <property type="entry name" value="ABC_tran_Xtn"/>
    <property type="match status" value="1"/>
</dbReference>
<dbReference type="Gene3D" id="3.40.50.300">
    <property type="entry name" value="P-loop containing nucleotide triphosphate hydrolases"/>
    <property type="match status" value="2"/>
</dbReference>
<feature type="binding site" evidence="11">
    <location>
        <begin position="330"/>
        <end position="337"/>
    </location>
    <ligand>
        <name>ATP</name>
        <dbReference type="ChEBI" id="CHEBI:30616"/>
        <label>2</label>
    </ligand>
</feature>
<dbReference type="Pfam" id="PF00005">
    <property type="entry name" value="ABC_tran"/>
    <property type="match status" value="2"/>
</dbReference>
<dbReference type="InterPro" id="IPR051309">
    <property type="entry name" value="ABCF_ATPase"/>
</dbReference>
<comment type="similarity">
    <text evidence="10 11">Belongs to the ABC transporter superfamily. ABCF family. Uup subfamily.</text>
</comment>
<dbReference type="PROSITE" id="PS50893">
    <property type="entry name" value="ABC_TRANSPORTER_2"/>
    <property type="match status" value="2"/>
</dbReference>
<protein>
    <recommendedName>
        <fullName evidence="11">ATP-binding protein Uup</fullName>
        <ecNumber evidence="11">3.6.1.-</ecNumber>
    </recommendedName>
</protein>
<keyword evidence="7 11" id="KW-0238">DNA-binding</keyword>
<comment type="subcellular location">
    <subcellularLocation>
        <location evidence="11">Cytoplasm</location>
    </subcellularLocation>
    <text evidence="11">Associates with ribosomes.</text>
</comment>
<keyword evidence="2 11" id="KW-0677">Repeat</keyword>
<evidence type="ECO:0000256" key="12">
    <source>
        <dbReference type="SAM" id="MobiDB-lite"/>
    </source>
</evidence>
<sequence length="616" mass="69789">MALLSFADLSIGYRGPLLLDQVSARIEADQRIGLLGRNGAGKTTLLKILEGSVTPDSGDIMRQPNLKVTRLVQDVPSQLQGTVHDVVVDRVRQELKQADSGVDAWDGENQWRWEHEIERTLTETQLDGQQEFATLSSGMKRRVLLAAAIASRPDILLLDEPTNHLDIPSILWLEQFLKRWSGTLIFITHDRTFLQNLATRIWEIDRGQLFDWSCDYATFLKRKEAAIEAQEKQDALFDKKLAEEEAWIRQGIKARRTRNEGRVRALKAMRVQRQQRRKAEGTAKLNLQQGDKSGALVAEVKKVGFAYDDRTILKDFSTTIMRGDKVGIIGRNGAGKTTLLRLLLGQLPPDEGNVRLGTNLQVAYFDQLRDTLDPEKTVQENVGEGSDRIRLGENTKHVLGYLQDFLFTPERARTQVKFLSGGERNRALLAKLMTRPANVLVMDEPTNDLDSETLELLEEQLADFAGTLLMVSHDRSFLNNVVTSTIVFEDDGVREYVGGYDDWQDAVARRTVASTSESKTSSGKSETKSNNKSKQETSSASPDAPRKLSYKEKRELEQLPERIETLEGQIEQLHQAMADADYYKKNPDELAQDSENLRQWQSELEQAFQRWEFLDS</sequence>
<dbReference type="RefSeq" id="WP_146439695.1">
    <property type="nucleotide sequence ID" value="NZ_SJPL01000001.1"/>
</dbReference>
<dbReference type="InterPro" id="IPR027417">
    <property type="entry name" value="P-loop_NTPase"/>
</dbReference>
<feature type="domain" description="ABC transporter" evidence="13">
    <location>
        <begin position="4"/>
        <end position="231"/>
    </location>
</feature>
<dbReference type="PANTHER" id="PTHR42855">
    <property type="entry name" value="ABC TRANSPORTER ATP-BINDING SUBUNIT"/>
    <property type="match status" value="1"/>
</dbReference>
<evidence type="ECO:0000256" key="5">
    <source>
        <dbReference type="ARBA" id="ARBA00022801"/>
    </source>
</evidence>
<evidence type="ECO:0000256" key="6">
    <source>
        <dbReference type="ARBA" id="ARBA00022840"/>
    </source>
</evidence>
<dbReference type="EC" id="3.6.1.-" evidence="11"/>
<evidence type="ECO:0000256" key="4">
    <source>
        <dbReference type="ARBA" id="ARBA00022763"/>
    </source>
</evidence>
<dbReference type="SMART" id="SM00382">
    <property type="entry name" value="AAA"/>
    <property type="match status" value="2"/>
</dbReference>
<dbReference type="GO" id="GO:0003677">
    <property type="term" value="F:DNA binding"/>
    <property type="evidence" value="ECO:0007669"/>
    <property type="project" value="UniProtKB-UniRule"/>
</dbReference>
<keyword evidence="1 11" id="KW-0963">Cytoplasm</keyword>
<evidence type="ECO:0000256" key="7">
    <source>
        <dbReference type="ARBA" id="ARBA00023125"/>
    </source>
</evidence>
<dbReference type="InterPro" id="IPR017871">
    <property type="entry name" value="ABC_transporter-like_CS"/>
</dbReference>
<feature type="compositionally biased region" description="Basic and acidic residues" evidence="12">
    <location>
        <begin position="544"/>
        <end position="560"/>
    </location>
</feature>
<feature type="compositionally biased region" description="Basic and acidic residues" evidence="12">
    <location>
        <begin position="525"/>
        <end position="535"/>
    </location>
</feature>
<dbReference type="FunFam" id="3.40.50.300:FF:000309">
    <property type="entry name" value="ABC transporter ATP-binding protein"/>
    <property type="match status" value="1"/>
</dbReference>
<accession>A0A5C5Y7Y9</accession>
<keyword evidence="15" id="KW-1185">Reference proteome</keyword>
<dbReference type="Proteomes" id="UP000317238">
    <property type="component" value="Unassembled WGS sequence"/>
</dbReference>
<comment type="function">
    <text evidence="11">Probably plays a role in ribosome assembly or function. May be involved in resolution of branched DNA intermediates that result from template switching in postreplication gaps. Binds DNA and has ATPase activity.</text>
</comment>
<dbReference type="HAMAP" id="MF_00848">
    <property type="entry name" value="Uup"/>
    <property type="match status" value="1"/>
</dbReference>
<evidence type="ECO:0000256" key="3">
    <source>
        <dbReference type="ARBA" id="ARBA00022741"/>
    </source>
</evidence>
<evidence type="ECO:0000256" key="1">
    <source>
        <dbReference type="ARBA" id="ARBA00022490"/>
    </source>
</evidence>
<dbReference type="GO" id="GO:0005737">
    <property type="term" value="C:cytoplasm"/>
    <property type="evidence" value="ECO:0007669"/>
    <property type="project" value="UniProtKB-SubCell"/>
</dbReference>
<proteinExistence type="inferred from homology"/>
<comment type="catalytic activity">
    <reaction evidence="9 11">
        <text>ATP + H2O = ADP + phosphate + H(+)</text>
        <dbReference type="Rhea" id="RHEA:13065"/>
        <dbReference type="ChEBI" id="CHEBI:15377"/>
        <dbReference type="ChEBI" id="CHEBI:15378"/>
        <dbReference type="ChEBI" id="CHEBI:30616"/>
        <dbReference type="ChEBI" id="CHEBI:43474"/>
        <dbReference type="ChEBI" id="CHEBI:456216"/>
    </reaction>
</comment>
<dbReference type="InterPro" id="IPR032524">
    <property type="entry name" value="ABC_tran_C"/>
</dbReference>
<evidence type="ECO:0000259" key="13">
    <source>
        <dbReference type="PROSITE" id="PS50893"/>
    </source>
</evidence>
<evidence type="ECO:0000256" key="8">
    <source>
        <dbReference type="ARBA" id="ARBA00023204"/>
    </source>
</evidence>
<organism evidence="14 15">
    <name type="scientific">Crateriforma conspicua</name>
    <dbReference type="NCBI Taxonomy" id="2527996"/>
    <lineage>
        <taxon>Bacteria</taxon>
        <taxon>Pseudomonadati</taxon>
        <taxon>Planctomycetota</taxon>
        <taxon>Planctomycetia</taxon>
        <taxon>Planctomycetales</taxon>
        <taxon>Planctomycetaceae</taxon>
        <taxon>Crateriforma</taxon>
    </lineage>
</organism>
<dbReference type="InterPro" id="IPR037118">
    <property type="entry name" value="Val-tRNA_synth_C_sf"/>
</dbReference>
<dbReference type="Gene3D" id="1.10.287.380">
    <property type="entry name" value="Valyl-tRNA synthetase, C-terminal domain"/>
    <property type="match status" value="1"/>
</dbReference>
<dbReference type="Pfam" id="PF16326">
    <property type="entry name" value="ABC_tran_CTD"/>
    <property type="match status" value="1"/>
</dbReference>
<gene>
    <name evidence="11 14" type="primary">uup</name>
    <name evidence="14" type="ORF">Pan14r_36040</name>
</gene>
<dbReference type="GO" id="GO:0043022">
    <property type="term" value="F:ribosome binding"/>
    <property type="evidence" value="ECO:0007669"/>
    <property type="project" value="UniProtKB-UniRule"/>
</dbReference>
<dbReference type="GO" id="GO:0016887">
    <property type="term" value="F:ATP hydrolysis activity"/>
    <property type="evidence" value="ECO:0007669"/>
    <property type="project" value="UniProtKB-UniRule"/>
</dbReference>
<dbReference type="CDD" id="cd03221">
    <property type="entry name" value="ABCF_EF-3"/>
    <property type="match status" value="2"/>
</dbReference>
<evidence type="ECO:0000256" key="11">
    <source>
        <dbReference type="HAMAP-Rule" id="MF_00848"/>
    </source>
</evidence>
<name>A0A5C5Y7Y9_9PLAN</name>
<feature type="compositionally biased region" description="Low complexity" evidence="12">
    <location>
        <begin position="514"/>
        <end position="524"/>
    </location>
</feature>
<dbReference type="InterPro" id="IPR003439">
    <property type="entry name" value="ABC_transporter-like_ATP-bd"/>
</dbReference>
<keyword evidence="5 11" id="KW-0378">Hydrolase</keyword>
<dbReference type="AlphaFoldDB" id="A0A5C5Y7Y9"/>
<keyword evidence="8 11" id="KW-0234">DNA repair</keyword>
<dbReference type="PANTHER" id="PTHR42855:SF1">
    <property type="entry name" value="ABC TRANSPORTER DOMAIN-CONTAINING PROTEIN"/>
    <property type="match status" value="1"/>
</dbReference>
<dbReference type="GO" id="GO:0006281">
    <property type="term" value="P:DNA repair"/>
    <property type="evidence" value="ECO:0007669"/>
    <property type="project" value="UniProtKB-KW"/>
</dbReference>
<evidence type="ECO:0000256" key="9">
    <source>
        <dbReference type="ARBA" id="ARBA00049360"/>
    </source>
</evidence>
<evidence type="ECO:0000313" key="15">
    <source>
        <dbReference type="Proteomes" id="UP000317238"/>
    </source>
</evidence>
<reference evidence="14 15" key="1">
    <citation type="submission" date="2019-02" db="EMBL/GenBank/DDBJ databases">
        <title>Deep-cultivation of Planctomycetes and their phenomic and genomic characterization uncovers novel biology.</title>
        <authorList>
            <person name="Wiegand S."/>
            <person name="Jogler M."/>
            <person name="Boedeker C."/>
            <person name="Pinto D."/>
            <person name="Vollmers J."/>
            <person name="Rivas-Marin E."/>
            <person name="Kohn T."/>
            <person name="Peeters S.H."/>
            <person name="Heuer A."/>
            <person name="Rast P."/>
            <person name="Oberbeckmann S."/>
            <person name="Bunk B."/>
            <person name="Jeske O."/>
            <person name="Meyerdierks A."/>
            <person name="Storesund J.E."/>
            <person name="Kallscheuer N."/>
            <person name="Luecker S."/>
            <person name="Lage O.M."/>
            <person name="Pohl T."/>
            <person name="Merkel B.J."/>
            <person name="Hornburger P."/>
            <person name="Mueller R.-W."/>
            <person name="Bruemmer F."/>
            <person name="Labrenz M."/>
            <person name="Spormann A.M."/>
            <person name="Op Den Camp H."/>
            <person name="Overmann J."/>
            <person name="Amann R."/>
            <person name="Jetten M.S.M."/>
            <person name="Mascher T."/>
            <person name="Medema M.H."/>
            <person name="Devos D.P."/>
            <person name="Kaster A.-K."/>
            <person name="Ovreas L."/>
            <person name="Rohde M."/>
            <person name="Galperin M.Y."/>
            <person name="Jogler C."/>
        </authorList>
    </citation>
    <scope>NUCLEOTIDE SEQUENCE [LARGE SCALE GENOMIC DNA]</scope>
    <source>
        <strain evidence="14 15">Pan14r</strain>
    </source>
</reference>
<dbReference type="InterPro" id="IPR032781">
    <property type="entry name" value="ABC_tran_Xtn"/>
</dbReference>
<dbReference type="SUPFAM" id="SSF52540">
    <property type="entry name" value="P-loop containing nucleoside triphosphate hydrolases"/>
    <property type="match status" value="2"/>
</dbReference>
<keyword evidence="4 11" id="KW-0227">DNA damage</keyword>
<dbReference type="PROSITE" id="PS00211">
    <property type="entry name" value="ABC_TRANSPORTER_1"/>
    <property type="match status" value="2"/>
</dbReference>
<keyword evidence="6 11" id="KW-0067">ATP-binding</keyword>
<comment type="caution">
    <text evidence="14">The sequence shown here is derived from an EMBL/GenBank/DDBJ whole genome shotgun (WGS) entry which is preliminary data.</text>
</comment>
<dbReference type="EMBL" id="SJPL01000001">
    <property type="protein sequence ID" value="TWT71294.1"/>
    <property type="molecule type" value="Genomic_DNA"/>
</dbReference>
<feature type="domain" description="ABC transporter" evidence="13">
    <location>
        <begin position="298"/>
        <end position="515"/>
    </location>
</feature>
<dbReference type="OrthoDB" id="9760950at2"/>
<feature type="region of interest" description="Disordered" evidence="12">
    <location>
        <begin position="513"/>
        <end position="560"/>
    </location>
</feature>
<feature type="binding site" evidence="11">
    <location>
        <begin position="36"/>
        <end position="43"/>
    </location>
    <ligand>
        <name>ATP</name>
        <dbReference type="ChEBI" id="CHEBI:30616"/>
        <label>1</label>
    </ligand>
</feature>
<evidence type="ECO:0000313" key="14">
    <source>
        <dbReference type="EMBL" id="TWT71294.1"/>
    </source>
</evidence>
<dbReference type="GO" id="GO:0005524">
    <property type="term" value="F:ATP binding"/>
    <property type="evidence" value="ECO:0007669"/>
    <property type="project" value="UniProtKB-UniRule"/>
</dbReference>
<evidence type="ECO:0000256" key="10">
    <source>
        <dbReference type="ARBA" id="ARBA00061478"/>
    </source>
</evidence>
<evidence type="ECO:0000256" key="2">
    <source>
        <dbReference type="ARBA" id="ARBA00022737"/>
    </source>
</evidence>
<dbReference type="FunFam" id="3.40.50.300:FF:000011">
    <property type="entry name" value="Putative ABC transporter ATP-binding component"/>
    <property type="match status" value="1"/>
</dbReference>
<dbReference type="InterPro" id="IPR003593">
    <property type="entry name" value="AAA+_ATPase"/>
</dbReference>
<keyword evidence="3 11" id="KW-0547">Nucleotide-binding</keyword>
<dbReference type="InterPro" id="IPR043686">
    <property type="entry name" value="Uup"/>
</dbReference>